<keyword evidence="1" id="KW-0472">Membrane</keyword>
<name>A0A9P8MTH9_9HYPO</name>
<dbReference type="EMBL" id="JAIZPD010000009">
    <property type="protein sequence ID" value="KAH0961000.1"/>
    <property type="molecule type" value="Genomic_DNA"/>
</dbReference>
<keyword evidence="1" id="KW-0812">Transmembrane</keyword>
<feature type="transmembrane region" description="Helical" evidence="1">
    <location>
        <begin position="194"/>
        <end position="216"/>
    </location>
</feature>
<evidence type="ECO:0000256" key="1">
    <source>
        <dbReference type="SAM" id="Phobius"/>
    </source>
</evidence>
<dbReference type="AlphaFoldDB" id="A0A9P8MTH9"/>
<comment type="caution">
    <text evidence="2">The sequence shown here is derived from an EMBL/GenBank/DDBJ whole genome shotgun (WGS) entry which is preliminary data.</text>
</comment>
<keyword evidence="3" id="KW-1185">Reference proteome</keyword>
<evidence type="ECO:0000313" key="3">
    <source>
        <dbReference type="Proteomes" id="UP000824596"/>
    </source>
</evidence>
<evidence type="ECO:0000313" key="2">
    <source>
        <dbReference type="EMBL" id="KAH0961000.1"/>
    </source>
</evidence>
<dbReference type="OrthoDB" id="5428890at2759"/>
<keyword evidence="1" id="KW-1133">Transmembrane helix</keyword>
<proteinExistence type="predicted"/>
<organism evidence="2 3">
    <name type="scientific">Hirsutella rhossiliensis</name>
    <dbReference type="NCBI Taxonomy" id="111463"/>
    <lineage>
        <taxon>Eukaryota</taxon>
        <taxon>Fungi</taxon>
        <taxon>Dikarya</taxon>
        <taxon>Ascomycota</taxon>
        <taxon>Pezizomycotina</taxon>
        <taxon>Sordariomycetes</taxon>
        <taxon>Hypocreomycetidae</taxon>
        <taxon>Hypocreales</taxon>
        <taxon>Ophiocordycipitaceae</taxon>
        <taxon>Hirsutella</taxon>
    </lineage>
</organism>
<dbReference type="Proteomes" id="UP000824596">
    <property type="component" value="Unassembled WGS sequence"/>
</dbReference>
<reference evidence="2" key="1">
    <citation type="submission" date="2021-09" db="EMBL/GenBank/DDBJ databases">
        <title>A high-quality genome of the endoparasitic fungus Hirsutella rhossiliensis with a comparison of Hirsutella genomes reveals transposable elements contributing to genome size variation.</title>
        <authorList>
            <person name="Lin R."/>
            <person name="Jiao Y."/>
            <person name="Sun X."/>
            <person name="Ling J."/>
            <person name="Xie B."/>
            <person name="Cheng X."/>
        </authorList>
    </citation>
    <scope>NUCLEOTIDE SEQUENCE</scope>
    <source>
        <strain evidence="2">HR02</strain>
    </source>
</reference>
<gene>
    <name evidence="2" type="ORF">HRG_08153</name>
</gene>
<accession>A0A9P8MTH9</accession>
<sequence>MPFSKFIQDLFPVGHHHVLSNANSELFVDMKSELKASRIRKRLGVTIIATSDIRDHLHLDRRRNVLEVYHHAAFLKEQLRVTKDSPDRSSPSSSIKRGALPRQLVLEVLDSLQGVLFPLADPKSKRLLQSLVSTDSFDPDILNFEFSSIRRMGEENIPYVYLADRLSGLYNELQSPRPRGRLEQKVERKSGARYMMMATLIGVLMAVFLGMASLAVSSYQTWIAYQAWKYPVVPPSH</sequence>
<dbReference type="RefSeq" id="XP_044718513.1">
    <property type="nucleotide sequence ID" value="XM_044866624.1"/>
</dbReference>
<protein>
    <submittedName>
        <fullName evidence="2">Uncharacterized protein</fullName>
    </submittedName>
</protein>
<dbReference type="GeneID" id="68357282"/>